<name>A0A3P9BK40_9CICH</name>
<evidence type="ECO:0000313" key="1">
    <source>
        <dbReference type="Ensembl" id="ENSMZEP00005010273.1"/>
    </source>
</evidence>
<sequence>MKGAVLRYGAPYGADMEEDLEHFLRSREVPHDDIMHMQQDKVRINNKALNTVVQKASNLNPIALDDTVGKLYEQTKLKLLRFYICTKDETLLTVQSSSEEDFSVSITEEDSPVTLLGFDSETDDFVPDLLEHGDSSDSDTGKQVC</sequence>
<evidence type="ECO:0000313" key="2">
    <source>
        <dbReference type="Proteomes" id="UP000265160"/>
    </source>
</evidence>
<proteinExistence type="predicted"/>
<accession>A0A3P9BK40</accession>
<reference evidence="1 2" key="1">
    <citation type="journal article" date="2014" name="Nature">
        <title>The genomic substrate for adaptive radiation in African cichlid fish.</title>
        <authorList>
            <person name="Brawand D."/>
            <person name="Wagner C.E."/>
            <person name="Li Y.I."/>
            <person name="Malinsky M."/>
            <person name="Keller I."/>
            <person name="Fan S."/>
            <person name="Simakov O."/>
            <person name="Ng A.Y."/>
            <person name="Lim Z.W."/>
            <person name="Bezault E."/>
            <person name="Turner-Maier J."/>
            <person name="Johnson J."/>
            <person name="Alcazar R."/>
            <person name="Noh H.J."/>
            <person name="Russell P."/>
            <person name="Aken B."/>
            <person name="Alfoldi J."/>
            <person name="Amemiya C."/>
            <person name="Azzouzi N."/>
            <person name="Baroiller J.F."/>
            <person name="Barloy-Hubler F."/>
            <person name="Berlin A."/>
            <person name="Bloomquist R."/>
            <person name="Carleton K.L."/>
            <person name="Conte M.A."/>
            <person name="D'Cotta H."/>
            <person name="Eshel O."/>
            <person name="Gaffney L."/>
            <person name="Galibert F."/>
            <person name="Gante H.F."/>
            <person name="Gnerre S."/>
            <person name="Greuter L."/>
            <person name="Guyon R."/>
            <person name="Haddad N.S."/>
            <person name="Haerty W."/>
            <person name="Harris R.M."/>
            <person name="Hofmann H.A."/>
            <person name="Hourlier T."/>
            <person name="Hulata G."/>
            <person name="Jaffe D.B."/>
            <person name="Lara M."/>
            <person name="Lee A.P."/>
            <person name="MacCallum I."/>
            <person name="Mwaiko S."/>
            <person name="Nikaido M."/>
            <person name="Nishihara H."/>
            <person name="Ozouf-Costaz C."/>
            <person name="Penman D.J."/>
            <person name="Przybylski D."/>
            <person name="Rakotomanga M."/>
            <person name="Renn S.C.P."/>
            <person name="Ribeiro F.J."/>
            <person name="Ron M."/>
            <person name="Salzburger W."/>
            <person name="Sanchez-Pulido L."/>
            <person name="Santos M.E."/>
            <person name="Searle S."/>
            <person name="Sharpe T."/>
            <person name="Swofford R."/>
            <person name="Tan F.J."/>
            <person name="Williams L."/>
            <person name="Young S."/>
            <person name="Yin S."/>
            <person name="Okada N."/>
            <person name="Kocher T.D."/>
            <person name="Miska E.A."/>
            <person name="Lander E.S."/>
            <person name="Venkatesh B."/>
            <person name="Fernald R.D."/>
            <person name="Meyer A."/>
            <person name="Ponting C.P."/>
            <person name="Streelman J.T."/>
            <person name="Lindblad-Toh K."/>
            <person name="Seehausen O."/>
            <person name="Di Palma F."/>
        </authorList>
    </citation>
    <scope>NUCLEOTIDE SEQUENCE</scope>
</reference>
<organism evidence="1 2">
    <name type="scientific">Maylandia zebra</name>
    <name type="common">zebra mbuna</name>
    <dbReference type="NCBI Taxonomy" id="106582"/>
    <lineage>
        <taxon>Eukaryota</taxon>
        <taxon>Metazoa</taxon>
        <taxon>Chordata</taxon>
        <taxon>Craniata</taxon>
        <taxon>Vertebrata</taxon>
        <taxon>Euteleostomi</taxon>
        <taxon>Actinopterygii</taxon>
        <taxon>Neopterygii</taxon>
        <taxon>Teleostei</taxon>
        <taxon>Neoteleostei</taxon>
        <taxon>Acanthomorphata</taxon>
        <taxon>Ovalentaria</taxon>
        <taxon>Cichlomorphae</taxon>
        <taxon>Cichliformes</taxon>
        <taxon>Cichlidae</taxon>
        <taxon>African cichlids</taxon>
        <taxon>Pseudocrenilabrinae</taxon>
        <taxon>Haplochromini</taxon>
        <taxon>Maylandia</taxon>
        <taxon>Maylandia zebra complex</taxon>
    </lineage>
</organism>
<dbReference type="Proteomes" id="UP000265160">
    <property type="component" value="LG17"/>
</dbReference>
<dbReference type="AlphaFoldDB" id="A0A3P9BK40"/>
<reference evidence="1" key="3">
    <citation type="submission" date="2025-09" db="UniProtKB">
        <authorList>
            <consortium name="Ensembl"/>
        </authorList>
    </citation>
    <scope>IDENTIFICATION</scope>
</reference>
<reference evidence="1" key="2">
    <citation type="submission" date="2025-08" db="UniProtKB">
        <authorList>
            <consortium name="Ensembl"/>
        </authorList>
    </citation>
    <scope>IDENTIFICATION</scope>
</reference>
<dbReference type="Ensembl" id="ENSMZET00005010645.1">
    <property type="protein sequence ID" value="ENSMZEP00005010273.1"/>
    <property type="gene ID" value="ENSMZEG00005007759.1"/>
</dbReference>
<keyword evidence="2" id="KW-1185">Reference proteome</keyword>
<protein>
    <submittedName>
        <fullName evidence="1">Uncharacterized protein</fullName>
    </submittedName>
</protein>